<gene>
    <name evidence="1" type="ORF">ABID21_002660</name>
</gene>
<keyword evidence="2" id="KW-1185">Reference proteome</keyword>
<dbReference type="Proteomes" id="UP001549031">
    <property type="component" value="Unassembled WGS sequence"/>
</dbReference>
<proteinExistence type="predicted"/>
<reference evidence="1 2" key="1">
    <citation type="submission" date="2024-06" db="EMBL/GenBank/DDBJ databases">
        <title>Genomic Encyclopedia of Type Strains, Phase IV (KMG-IV): sequencing the most valuable type-strain genomes for metagenomic binning, comparative biology and taxonomic classification.</title>
        <authorList>
            <person name="Goeker M."/>
        </authorList>
    </citation>
    <scope>NUCLEOTIDE SEQUENCE [LARGE SCALE GENOMIC DNA]</scope>
    <source>
        <strain evidence="1 2">DSM 105042</strain>
    </source>
</reference>
<evidence type="ECO:0000313" key="2">
    <source>
        <dbReference type="Proteomes" id="UP001549031"/>
    </source>
</evidence>
<dbReference type="RefSeq" id="WP_247244335.1">
    <property type="nucleotide sequence ID" value="NZ_JALJRA010000009.1"/>
</dbReference>
<sequence length="69" mass="7656">MPKRLATMASTLAQDISVDSDEIVAAIDYMDMKLRGAEADNKPVPFVAFRTRTILTAALKLRREAEISM</sequence>
<protein>
    <submittedName>
        <fullName evidence="1">Uncharacterized protein</fullName>
    </submittedName>
</protein>
<name>A0ABV2H7L7_9HYPH</name>
<accession>A0ABV2H7L7</accession>
<evidence type="ECO:0000313" key="1">
    <source>
        <dbReference type="EMBL" id="MET3586542.1"/>
    </source>
</evidence>
<organism evidence="1 2">
    <name type="scientific">Pseudorhizobium tarimense</name>
    <dbReference type="NCBI Taxonomy" id="1079109"/>
    <lineage>
        <taxon>Bacteria</taxon>
        <taxon>Pseudomonadati</taxon>
        <taxon>Pseudomonadota</taxon>
        <taxon>Alphaproteobacteria</taxon>
        <taxon>Hyphomicrobiales</taxon>
        <taxon>Rhizobiaceae</taxon>
        <taxon>Rhizobium/Agrobacterium group</taxon>
        <taxon>Pseudorhizobium</taxon>
    </lineage>
</organism>
<comment type="caution">
    <text evidence="1">The sequence shown here is derived from an EMBL/GenBank/DDBJ whole genome shotgun (WGS) entry which is preliminary data.</text>
</comment>
<dbReference type="EMBL" id="JBEPLJ010000009">
    <property type="protein sequence ID" value="MET3586542.1"/>
    <property type="molecule type" value="Genomic_DNA"/>
</dbReference>